<sequence>MLGTAFASRNLPCDSLLSENAAATSQGRVKYLNDISPGFTVSRGGIRRGWLINRVLSSSNWQSSNNHLEAPPVNPELILCVTEPPLLPPTVPNSSSSSSSRSSSSSTSSTSTYYHYQ</sequence>
<protein>
    <submittedName>
        <fullName evidence="2">Uncharacterized protein</fullName>
    </submittedName>
</protein>
<proteinExistence type="predicted"/>
<organism evidence="2 3">
    <name type="scientific">Vespula pensylvanica</name>
    <name type="common">Western yellow jacket</name>
    <name type="synonym">Wasp</name>
    <dbReference type="NCBI Taxonomy" id="30213"/>
    <lineage>
        <taxon>Eukaryota</taxon>
        <taxon>Metazoa</taxon>
        <taxon>Ecdysozoa</taxon>
        <taxon>Arthropoda</taxon>
        <taxon>Hexapoda</taxon>
        <taxon>Insecta</taxon>
        <taxon>Pterygota</taxon>
        <taxon>Neoptera</taxon>
        <taxon>Endopterygota</taxon>
        <taxon>Hymenoptera</taxon>
        <taxon>Apocrita</taxon>
        <taxon>Aculeata</taxon>
        <taxon>Vespoidea</taxon>
        <taxon>Vespidae</taxon>
        <taxon>Vespinae</taxon>
        <taxon>Vespula</taxon>
    </lineage>
</organism>
<keyword evidence="3" id="KW-1185">Reference proteome</keyword>
<reference evidence="2" key="1">
    <citation type="journal article" date="2020" name="G3 (Bethesda)">
        <title>High-Quality Assemblies for Three Invasive Social Wasps from the &lt;i&gt;Vespula&lt;/i&gt; Genus.</title>
        <authorList>
            <person name="Harrop T.W.R."/>
            <person name="Guhlin J."/>
            <person name="McLaughlin G.M."/>
            <person name="Permina E."/>
            <person name="Stockwell P."/>
            <person name="Gilligan J."/>
            <person name="Le Lec M.F."/>
            <person name="Gruber M.A.M."/>
            <person name="Quinn O."/>
            <person name="Lovegrove M."/>
            <person name="Duncan E.J."/>
            <person name="Remnant E.J."/>
            <person name="Van Eeckhoven J."/>
            <person name="Graham B."/>
            <person name="Knapp R.A."/>
            <person name="Langford K.W."/>
            <person name="Kronenberg Z."/>
            <person name="Press M.O."/>
            <person name="Eacker S.M."/>
            <person name="Wilson-Rankin E.E."/>
            <person name="Purcell J."/>
            <person name="Lester P.J."/>
            <person name="Dearden P.K."/>
        </authorList>
    </citation>
    <scope>NUCLEOTIDE SEQUENCE</scope>
    <source>
        <strain evidence="2">Volc-1</strain>
    </source>
</reference>
<gene>
    <name evidence="2" type="ORF">H0235_015108</name>
</gene>
<comment type="caution">
    <text evidence="2">The sequence shown here is derived from an EMBL/GenBank/DDBJ whole genome shotgun (WGS) entry which is preliminary data.</text>
</comment>
<name>A0A834KGJ7_VESPE</name>
<evidence type="ECO:0000313" key="3">
    <source>
        <dbReference type="Proteomes" id="UP000600918"/>
    </source>
</evidence>
<evidence type="ECO:0000256" key="1">
    <source>
        <dbReference type="SAM" id="MobiDB-lite"/>
    </source>
</evidence>
<dbReference type="EMBL" id="JACSDY010000016">
    <property type="protein sequence ID" value="KAF7404414.1"/>
    <property type="molecule type" value="Genomic_DNA"/>
</dbReference>
<feature type="region of interest" description="Disordered" evidence="1">
    <location>
        <begin position="84"/>
        <end position="117"/>
    </location>
</feature>
<dbReference type="AlphaFoldDB" id="A0A834KGJ7"/>
<feature type="compositionally biased region" description="Low complexity" evidence="1">
    <location>
        <begin position="92"/>
        <end position="117"/>
    </location>
</feature>
<dbReference type="Proteomes" id="UP000600918">
    <property type="component" value="Unassembled WGS sequence"/>
</dbReference>
<evidence type="ECO:0000313" key="2">
    <source>
        <dbReference type="EMBL" id="KAF7404414.1"/>
    </source>
</evidence>
<accession>A0A834KGJ7</accession>